<feature type="compositionally biased region" description="Low complexity" evidence="1">
    <location>
        <begin position="33"/>
        <end position="51"/>
    </location>
</feature>
<dbReference type="RefSeq" id="WP_190077519.1">
    <property type="nucleotide sequence ID" value="NZ_BMTC01000013.1"/>
</dbReference>
<dbReference type="PROSITE" id="PS51257">
    <property type="entry name" value="PROKAR_LIPOPROTEIN"/>
    <property type="match status" value="1"/>
</dbReference>
<reference evidence="3" key="1">
    <citation type="submission" date="2024-05" db="EMBL/GenBank/DDBJ databases">
        <title>Whole genome shotgun sequence of Streptomyces daghestanicus NBRC 12762.</title>
        <authorList>
            <person name="Komaki H."/>
            <person name="Tamura T."/>
        </authorList>
    </citation>
    <scope>NUCLEOTIDE SEQUENCE</scope>
    <source>
        <strain evidence="3">NBRC 12762</strain>
    </source>
</reference>
<protein>
    <recommendedName>
        <fullName evidence="5">Lipoprotein</fullName>
    </recommendedName>
</protein>
<keyword evidence="4" id="KW-1185">Reference proteome</keyword>
<gene>
    <name evidence="3" type="ORF">Sdagh_29520</name>
</gene>
<evidence type="ECO:0000313" key="3">
    <source>
        <dbReference type="EMBL" id="GHI31222.1"/>
    </source>
</evidence>
<accession>A0ABQ3Q1Q2</accession>
<proteinExistence type="predicted"/>
<feature type="region of interest" description="Disordered" evidence="1">
    <location>
        <begin position="24"/>
        <end position="63"/>
    </location>
</feature>
<name>A0ABQ3Q1Q2_9ACTN</name>
<comment type="caution">
    <text evidence="3">The sequence shown here is derived from an EMBL/GenBank/DDBJ whole genome shotgun (WGS) entry which is preliminary data.</text>
</comment>
<feature type="chain" id="PRO_5045983820" description="Lipoprotein" evidence="2">
    <location>
        <begin position="29"/>
        <end position="172"/>
    </location>
</feature>
<feature type="signal peptide" evidence="2">
    <location>
        <begin position="1"/>
        <end position="28"/>
    </location>
</feature>
<keyword evidence="2" id="KW-0732">Signal</keyword>
<dbReference type="Proteomes" id="UP001052655">
    <property type="component" value="Unassembled WGS sequence"/>
</dbReference>
<organism evidence="3 4">
    <name type="scientific">Streptomyces daghestanicus</name>
    <dbReference type="NCBI Taxonomy" id="66885"/>
    <lineage>
        <taxon>Bacteria</taxon>
        <taxon>Bacillati</taxon>
        <taxon>Actinomycetota</taxon>
        <taxon>Actinomycetes</taxon>
        <taxon>Kitasatosporales</taxon>
        <taxon>Streptomycetaceae</taxon>
        <taxon>Streptomyces</taxon>
    </lineage>
</organism>
<evidence type="ECO:0000313" key="4">
    <source>
        <dbReference type="Proteomes" id="UP001052655"/>
    </source>
</evidence>
<evidence type="ECO:0000256" key="2">
    <source>
        <dbReference type="SAM" id="SignalP"/>
    </source>
</evidence>
<evidence type="ECO:0008006" key="5">
    <source>
        <dbReference type="Google" id="ProtNLM"/>
    </source>
</evidence>
<sequence length="172" mass="16180">MARHRAPGPALAALALLALAGCGGPAPAPPRTSAPATPRTSAPATPRTSAPATPPPPATADARGLRACADADCEVTVAAPVDIAFAGPEGRAGLTVTEAGRAAVGYRLVSGDGHTRGSATGPGSACWAVLSAGGSSGGCGPGAPAPTAAPGTVALHLAATGDGTAVVRISRG</sequence>
<dbReference type="EMBL" id="BNDX01000008">
    <property type="protein sequence ID" value="GHI31222.1"/>
    <property type="molecule type" value="Genomic_DNA"/>
</dbReference>
<evidence type="ECO:0000256" key="1">
    <source>
        <dbReference type="SAM" id="MobiDB-lite"/>
    </source>
</evidence>